<evidence type="ECO:0000256" key="1">
    <source>
        <dbReference type="SAM" id="MobiDB-lite"/>
    </source>
</evidence>
<evidence type="ECO:0000313" key="4">
    <source>
        <dbReference type="Proteomes" id="UP000663852"/>
    </source>
</evidence>
<dbReference type="AlphaFoldDB" id="A0A815QKM5"/>
<feature type="region of interest" description="Disordered" evidence="1">
    <location>
        <begin position="136"/>
        <end position="162"/>
    </location>
</feature>
<name>A0A815QKM5_ADIRI</name>
<organism evidence="3 4">
    <name type="scientific">Adineta ricciae</name>
    <name type="common">Rotifer</name>
    <dbReference type="NCBI Taxonomy" id="249248"/>
    <lineage>
        <taxon>Eukaryota</taxon>
        <taxon>Metazoa</taxon>
        <taxon>Spiralia</taxon>
        <taxon>Gnathifera</taxon>
        <taxon>Rotifera</taxon>
        <taxon>Eurotatoria</taxon>
        <taxon>Bdelloidea</taxon>
        <taxon>Adinetida</taxon>
        <taxon>Adinetidae</taxon>
        <taxon>Adineta</taxon>
    </lineage>
</organism>
<keyword evidence="2" id="KW-0812">Transmembrane</keyword>
<dbReference type="EMBL" id="CAJNOJ010000485">
    <property type="protein sequence ID" value="CAF1464623.1"/>
    <property type="molecule type" value="Genomic_DNA"/>
</dbReference>
<feature type="transmembrane region" description="Helical" evidence="2">
    <location>
        <begin position="45"/>
        <end position="69"/>
    </location>
</feature>
<gene>
    <name evidence="3" type="ORF">EDS130_LOCUS40383</name>
</gene>
<dbReference type="Proteomes" id="UP000663852">
    <property type="component" value="Unassembled WGS sequence"/>
</dbReference>
<proteinExistence type="predicted"/>
<evidence type="ECO:0000313" key="3">
    <source>
        <dbReference type="EMBL" id="CAF1464623.1"/>
    </source>
</evidence>
<sequence>MICLALWTMKNLLHIRRIRIHPPMASHTIPKPNDMNLLHPRDRQLILMLFMNIIIYILFNFPTTIVVTYDLVTQNNNRSLEQTQIFSIIRYFSVFAPYFPFCINVYSIKLGLSAIEEIINCLESINRVFMESQKHNEDSNDSFDTESIGSRSSGSSSEFSEISNEKRNIRSVLSMKIDEINDFTKQTRLLHRQKRLFKNSFDPDAIIRSALKSFESQLVKAVENLNLKSIFEQVLRLLDIPSIIQKSFGDLNKIIEKQLDIPNILMKELKKINIEPFLKEIIAQLDFISVVKDQMKNLNFETTFNDLIKQIDLKNVINEQIKNLNITSVIDNLIQLGHIDETIQRFISKIDPMKIFQQTFHSIDVDQLFDKFIDFNNSISPWKRLFKLLKLDEIQNPEWILQQILPGMDSQGIYRLIDDFRNTLEAVGNGTLKTKDIMVNFVLDKGIPFIIDTFKSQGIKVEQFTQINRMEHPLPLITNNETQSSLSTTGDEDLTYESTLSTENNTQWFNSDELMTINQNESIQIRKKRDNLLYDVIIPKPSQNRVLRLLRNIIQSSNIVNKIFYELINWFYFKIDMDLCW</sequence>
<comment type="caution">
    <text evidence="3">The sequence shown here is derived from an EMBL/GenBank/DDBJ whole genome shotgun (WGS) entry which is preliminary data.</text>
</comment>
<keyword evidence="2" id="KW-1133">Transmembrane helix</keyword>
<feature type="compositionally biased region" description="Low complexity" evidence="1">
    <location>
        <begin position="146"/>
        <end position="162"/>
    </location>
</feature>
<keyword evidence="2" id="KW-0472">Membrane</keyword>
<protein>
    <submittedName>
        <fullName evidence="3">Uncharacterized protein</fullName>
    </submittedName>
</protein>
<reference evidence="3" key="1">
    <citation type="submission" date="2021-02" db="EMBL/GenBank/DDBJ databases">
        <authorList>
            <person name="Nowell W R."/>
        </authorList>
    </citation>
    <scope>NUCLEOTIDE SEQUENCE</scope>
</reference>
<accession>A0A815QKM5</accession>
<evidence type="ECO:0000256" key="2">
    <source>
        <dbReference type="SAM" id="Phobius"/>
    </source>
</evidence>